<keyword evidence="2" id="KW-1185">Reference proteome</keyword>
<proteinExistence type="predicted"/>
<dbReference type="Proteomes" id="UP000292052">
    <property type="component" value="Unassembled WGS sequence"/>
</dbReference>
<reference evidence="1 2" key="1">
    <citation type="submission" date="2017-03" db="EMBL/GenBank/DDBJ databases">
        <title>Genome of the blue death feigning beetle - Asbolus verrucosus.</title>
        <authorList>
            <person name="Rider S.D."/>
        </authorList>
    </citation>
    <scope>NUCLEOTIDE SEQUENCE [LARGE SCALE GENOMIC DNA]</scope>
    <source>
        <strain evidence="1">Butters</strain>
        <tissue evidence="1">Head and leg muscle</tissue>
    </source>
</reference>
<gene>
    <name evidence="1" type="ORF">BDFB_015204</name>
</gene>
<dbReference type="AlphaFoldDB" id="A0A482VCV1"/>
<dbReference type="EMBL" id="QDEB01114607">
    <property type="protein sequence ID" value="RZB40941.1"/>
    <property type="molecule type" value="Genomic_DNA"/>
</dbReference>
<comment type="caution">
    <text evidence="1">The sequence shown here is derived from an EMBL/GenBank/DDBJ whole genome shotgun (WGS) entry which is preliminary data.</text>
</comment>
<organism evidence="1 2">
    <name type="scientific">Asbolus verrucosus</name>
    <name type="common">Desert ironclad beetle</name>
    <dbReference type="NCBI Taxonomy" id="1661398"/>
    <lineage>
        <taxon>Eukaryota</taxon>
        <taxon>Metazoa</taxon>
        <taxon>Ecdysozoa</taxon>
        <taxon>Arthropoda</taxon>
        <taxon>Hexapoda</taxon>
        <taxon>Insecta</taxon>
        <taxon>Pterygota</taxon>
        <taxon>Neoptera</taxon>
        <taxon>Endopterygota</taxon>
        <taxon>Coleoptera</taxon>
        <taxon>Polyphaga</taxon>
        <taxon>Cucujiformia</taxon>
        <taxon>Tenebrionidae</taxon>
        <taxon>Pimeliinae</taxon>
        <taxon>Asbolus</taxon>
    </lineage>
</organism>
<name>A0A482VCV1_ASBVE</name>
<accession>A0A482VCV1</accession>
<protein>
    <submittedName>
        <fullName evidence="1">Uncharacterized protein</fullName>
    </submittedName>
</protein>
<sequence length="30" mass="3505">MHVRVCCQLKVEMFTRKPIMNFVIGVPSKI</sequence>
<evidence type="ECO:0000313" key="2">
    <source>
        <dbReference type="Proteomes" id="UP000292052"/>
    </source>
</evidence>
<evidence type="ECO:0000313" key="1">
    <source>
        <dbReference type="EMBL" id="RZB40941.1"/>
    </source>
</evidence>